<accession>A0ABW8C1B8</accession>
<sequence length="1584" mass="169208">MTTPADEDLHDALRRADLGRLADRLDVRACSPDVFGRLVRHENLRIRYLGLTLLTERLASDHLPDDVESAAFAALLPGSAAEPPEAALVLAGLYERLGPHLDGRPWPLWRAEPMPVRVRIAWLRAELLNDPAVLRKEAPGELLYQAVRGASVADAHRPAQLVDELARSGDPVLTAAALRLARQGLHTGLLAPALVREQLMRLLDTGTADVTTDALKALAEPWAALDPMLAGRLAPFLGLLGPGSTNATPAAAEAALTTAARHGHRHLLLRVVDDPDLSPGFRRRAMELLGDLADRADIARLTASTARDPLLFAAPVVTCLRGLHRRGHFPTEADVPAIVGLALADHSIPAGEVATILFTCRRTMAHVLLEQETTGADLDRPRRMDLLVALSEQGSGSEEPRIGEAITRLLPSAAHPAPLLDAIRRLRHTDAEDAVIALLPSVPAAALDALEAMGGHRTVVALREGLGLAQAENPAENAGAIAPHLRAVRDRALELLWLLTADPEQRRALLGRLDATDLPRRIAADLGSPDEQELALLSSHLDQDEPVASLCRLATHAAAGTLPVIADLLLRVVADLAAEEASGAARPVRDWPPPGEPAVPDEVLDALYALGVRLHERGRIRPSCLLDAATAREAGHALVASTALDLLDRPGVSDGERTILLDLLLRAPYPHTRRRIHRLLRNRDPQVRKHVIALLARDTNGDDAQALSASLIALTATRDVQDIQTVRQALLALGHARAGWAAAAVAACLDHPNMNIKKTAAGVLARAGTPAAVPKLLFWLGHHDNPGLRAALAAALRAILGDAYAATVLVAAEHTHERTPEGDSGQDSAPPSGRHGEDRRGEDRVRRLLLAGLDGELSARAVLALEHQASPVAPALLALIAAGRVHLTAGTVKDLATAMTRHGIAVLPGDRPTEDDQPDRDVRSLTTRGWDRAIALRIAERAEPPTPGQSAALRPLLADWLRLAAAEPRVRGPVLRFTLRLCPAPWTDDELTVLSRSTGVVLDGLACGPAGLAAADRDGLLAVLEAVVPKLSAVRASDLADAVRALPPAPAGDRCTLTLLRRCGAVLVRADLDQALAAARLGADAWQAETAVLREAFTVLPVPHSPAHADIHEAAGTSAEVAAWQAALDSAIRAPSTVALKELRHRNDDVPGSRRRLAALVDAYAAAGPGARDVLLDWMTDLQPLDAPVWTLAEAAREPVPAPRTVRVDDLDQPRSTALRERLLTLLDSTDRDRRDTAALALLAWPEPATRLLVLRAFLRGRVTVPVDDEAARLLTGIGPAALRDPEILHDQVARVAGRLDERGLVPLVPLLLEYWEHGPPAFRPTARDLLRRVPADALADQLAGRLDAGAWGFLDLLTGRELLRTPALERICRRLRAEGHDALADGLLLVEGPLRGPDAGQQDAAALAALRARPHDAPGGATPGPSRDELLDLARTGTPDQIRRALTRLAAAPADGSELTELIGELLRHPRPGVRLHAHRTSRTVLDRRTYLLHTSVLLDDPEPNVVRTAILALSHARWEPAIPAITGLLDHAHPVVRKTAGEGLIGMGAPAVPALRYAADHARPDRRPRYTGVLERILAAGG</sequence>
<dbReference type="Proteomes" id="UP001614394">
    <property type="component" value="Unassembled WGS sequence"/>
</dbReference>
<dbReference type="Pfam" id="PF13646">
    <property type="entry name" value="HEAT_2"/>
    <property type="match status" value="2"/>
</dbReference>
<dbReference type="InterPro" id="IPR004155">
    <property type="entry name" value="PBS_lyase_HEAT"/>
</dbReference>
<comment type="caution">
    <text evidence="2">The sequence shown here is derived from an EMBL/GenBank/DDBJ whole genome shotgun (WGS) entry which is preliminary data.</text>
</comment>
<evidence type="ECO:0000313" key="3">
    <source>
        <dbReference type="Proteomes" id="UP001614394"/>
    </source>
</evidence>
<dbReference type="InterPro" id="IPR016024">
    <property type="entry name" value="ARM-type_fold"/>
</dbReference>
<dbReference type="EMBL" id="JBITYG010000002">
    <property type="protein sequence ID" value="MFI9100214.1"/>
    <property type="molecule type" value="Genomic_DNA"/>
</dbReference>
<evidence type="ECO:0000313" key="2">
    <source>
        <dbReference type="EMBL" id="MFI9100214.1"/>
    </source>
</evidence>
<dbReference type="SUPFAM" id="SSF48371">
    <property type="entry name" value="ARM repeat"/>
    <property type="match status" value="1"/>
</dbReference>
<evidence type="ECO:0000256" key="1">
    <source>
        <dbReference type="SAM" id="MobiDB-lite"/>
    </source>
</evidence>
<dbReference type="SMART" id="SM00567">
    <property type="entry name" value="EZ_HEAT"/>
    <property type="match status" value="4"/>
</dbReference>
<dbReference type="Gene3D" id="1.25.10.10">
    <property type="entry name" value="Leucine-rich Repeat Variant"/>
    <property type="match status" value="2"/>
</dbReference>
<feature type="compositionally biased region" description="Basic and acidic residues" evidence="1">
    <location>
        <begin position="834"/>
        <end position="843"/>
    </location>
</feature>
<protein>
    <submittedName>
        <fullName evidence="2">HEAT repeat domain-containing protein</fullName>
    </submittedName>
</protein>
<organism evidence="2 3">
    <name type="scientific">Streptomyces fildesensis</name>
    <dbReference type="NCBI Taxonomy" id="375757"/>
    <lineage>
        <taxon>Bacteria</taxon>
        <taxon>Bacillati</taxon>
        <taxon>Actinomycetota</taxon>
        <taxon>Actinomycetes</taxon>
        <taxon>Kitasatosporales</taxon>
        <taxon>Streptomycetaceae</taxon>
        <taxon>Streptomyces</taxon>
    </lineage>
</organism>
<dbReference type="RefSeq" id="WP_399645185.1">
    <property type="nucleotide sequence ID" value="NZ_JBITYG010000002.1"/>
</dbReference>
<keyword evidence="3" id="KW-1185">Reference proteome</keyword>
<proteinExistence type="predicted"/>
<feature type="region of interest" description="Disordered" evidence="1">
    <location>
        <begin position="814"/>
        <end position="843"/>
    </location>
</feature>
<gene>
    <name evidence="2" type="ORF">ACIGXA_06795</name>
</gene>
<reference evidence="2 3" key="1">
    <citation type="submission" date="2024-10" db="EMBL/GenBank/DDBJ databases">
        <title>The Natural Products Discovery Center: Release of the First 8490 Sequenced Strains for Exploring Actinobacteria Biosynthetic Diversity.</title>
        <authorList>
            <person name="Kalkreuter E."/>
            <person name="Kautsar S.A."/>
            <person name="Yang D."/>
            <person name="Bader C.D."/>
            <person name="Teijaro C.N."/>
            <person name="Fluegel L."/>
            <person name="Davis C.M."/>
            <person name="Simpson J.R."/>
            <person name="Lauterbach L."/>
            <person name="Steele A.D."/>
            <person name="Gui C."/>
            <person name="Meng S."/>
            <person name="Li G."/>
            <person name="Viehrig K."/>
            <person name="Ye F."/>
            <person name="Su P."/>
            <person name="Kiefer A.F."/>
            <person name="Nichols A."/>
            <person name="Cepeda A.J."/>
            <person name="Yan W."/>
            <person name="Fan B."/>
            <person name="Jiang Y."/>
            <person name="Adhikari A."/>
            <person name="Zheng C.-J."/>
            <person name="Schuster L."/>
            <person name="Cowan T.M."/>
            <person name="Smanski M.J."/>
            <person name="Chevrette M.G."/>
            <person name="De Carvalho L.P.S."/>
            <person name="Shen B."/>
        </authorList>
    </citation>
    <scope>NUCLEOTIDE SEQUENCE [LARGE SCALE GENOMIC DNA]</scope>
    <source>
        <strain evidence="2 3">NPDC053399</strain>
    </source>
</reference>
<name>A0ABW8C1B8_9ACTN</name>
<dbReference type="InterPro" id="IPR011989">
    <property type="entry name" value="ARM-like"/>
</dbReference>